<dbReference type="EMBL" id="OV170231">
    <property type="protein sequence ID" value="CAH0716555.1"/>
    <property type="molecule type" value="Genomic_DNA"/>
</dbReference>
<dbReference type="Proteomes" id="UP000838878">
    <property type="component" value="Chromosome 11"/>
</dbReference>
<feature type="domain" description="Ig-like" evidence="6">
    <location>
        <begin position="49"/>
        <end position="140"/>
    </location>
</feature>
<feature type="non-terminal residue" evidence="7">
    <location>
        <position position="545"/>
    </location>
</feature>
<dbReference type="InterPro" id="IPR003599">
    <property type="entry name" value="Ig_sub"/>
</dbReference>
<reference evidence="7" key="1">
    <citation type="submission" date="2021-12" db="EMBL/GenBank/DDBJ databases">
        <authorList>
            <person name="Martin H S."/>
        </authorList>
    </citation>
    <scope>NUCLEOTIDE SEQUENCE</scope>
</reference>
<dbReference type="InterPro" id="IPR003961">
    <property type="entry name" value="FN3_dom"/>
</dbReference>
<dbReference type="PANTHER" id="PTHR24347">
    <property type="entry name" value="SERINE/THREONINE-PROTEIN KINASE"/>
    <property type="match status" value="1"/>
</dbReference>
<dbReference type="GO" id="GO:0030154">
    <property type="term" value="P:cell differentiation"/>
    <property type="evidence" value="ECO:0007669"/>
    <property type="project" value="UniProtKB-ARBA"/>
</dbReference>
<keyword evidence="4" id="KW-0067">ATP-binding</keyword>
<dbReference type="AlphaFoldDB" id="A0A8J9UXZ3"/>
<keyword evidence="2" id="KW-0677">Repeat</keyword>
<dbReference type="Pfam" id="PF07679">
    <property type="entry name" value="I-set"/>
    <property type="match status" value="1"/>
</dbReference>
<dbReference type="GO" id="GO:0009653">
    <property type="term" value="P:anatomical structure morphogenesis"/>
    <property type="evidence" value="ECO:0007669"/>
    <property type="project" value="UniProtKB-ARBA"/>
</dbReference>
<feature type="binding site" evidence="4">
    <location>
        <position position="270"/>
    </location>
    <ligand>
        <name>ATP</name>
        <dbReference type="ChEBI" id="CHEBI:30616"/>
    </ligand>
</feature>
<accession>A0A8J9UXZ3</accession>
<dbReference type="PROSITE" id="PS50835">
    <property type="entry name" value="IG_LIKE"/>
    <property type="match status" value="1"/>
</dbReference>
<dbReference type="InterPro" id="IPR013098">
    <property type="entry name" value="Ig_I-set"/>
</dbReference>
<evidence type="ECO:0000256" key="1">
    <source>
        <dbReference type="ARBA" id="ARBA00006692"/>
    </source>
</evidence>
<protein>
    <submittedName>
        <fullName evidence="7">Uncharacterized protein</fullName>
    </submittedName>
</protein>
<evidence type="ECO:0000313" key="8">
    <source>
        <dbReference type="Proteomes" id="UP000838878"/>
    </source>
</evidence>
<feature type="domain" description="Protein kinase" evidence="5">
    <location>
        <begin position="241"/>
        <end position="507"/>
    </location>
</feature>
<dbReference type="InterPro" id="IPR003598">
    <property type="entry name" value="Ig_sub2"/>
</dbReference>
<dbReference type="OrthoDB" id="10256089at2759"/>
<evidence type="ECO:0000259" key="6">
    <source>
        <dbReference type="PROSITE" id="PS50835"/>
    </source>
</evidence>
<sequence>MCFPTEQTVRGLSKRAWGLKLRRGGGGGGSGSSATADATEGVVTELRAPELTEPAADVSVAAGASATLSCRAFAPRASASWRKTAPETLALRHGGRFVITFAPDGLASLTIHACRPSDAGVYCCLVSNELGGVQSSARLSVGAGGAPGVPAVRAHPGGGLVVHWDEPEPVHLEYCRVGEGEWRRATETPASANTLALEELPAGQYSFRVVSARSGAPGAASGPATCGGGGSWQREQFARRYTLEEEIGRGRTARVLAARDTGTGQRVALKQVVSGRGADAVREYRILSGGAHGAVVRALALFAEVPRAGAHTLVLELVAGGALLDWAAAHPDRYTQRTVAEHTRHLLSALDWLHSNNVAHLDVRPENILVELGGAQPQLKLVDLGSAVELEGPGVMAAGAESATVLPPAPAQLEFAPPEYVMGRPPAPAWDAWAAGVFLYVFLTGLSPFLDESIEETTANIIKCDYCFPPEHWRGVDERAQALIRRLLEPAPTRRLLPRDALTDPWFEEADNVTLSASQLKTFLERRRPSGLGNALHSLRSPNDT</sequence>
<keyword evidence="8" id="KW-1185">Reference proteome</keyword>
<dbReference type="Gene3D" id="1.10.510.10">
    <property type="entry name" value="Transferase(Phosphotransferase) domain 1"/>
    <property type="match status" value="1"/>
</dbReference>
<dbReference type="InterPro" id="IPR017441">
    <property type="entry name" value="Protein_kinase_ATP_BS"/>
</dbReference>
<proteinExistence type="inferred from homology"/>
<dbReference type="SMART" id="SM00409">
    <property type="entry name" value="IG"/>
    <property type="match status" value="1"/>
</dbReference>
<name>A0A8J9UXZ3_9NEOP</name>
<dbReference type="InterPro" id="IPR000719">
    <property type="entry name" value="Prot_kinase_dom"/>
</dbReference>
<keyword evidence="3" id="KW-0393">Immunoglobulin domain</keyword>
<evidence type="ECO:0000256" key="2">
    <source>
        <dbReference type="ARBA" id="ARBA00022737"/>
    </source>
</evidence>
<dbReference type="PROSITE" id="PS50011">
    <property type="entry name" value="PROTEIN_KINASE_DOM"/>
    <property type="match status" value="1"/>
</dbReference>
<dbReference type="SUPFAM" id="SSF49265">
    <property type="entry name" value="Fibronectin type III"/>
    <property type="match status" value="1"/>
</dbReference>
<dbReference type="SMART" id="SM00408">
    <property type="entry name" value="IGc2"/>
    <property type="match status" value="1"/>
</dbReference>
<comment type="similarity">
    <text evidence="1">Belongs to the protein kinase superfamily. CAMK Ser/Thr protein kinase family.</text>
</comment>
<dbReference type="InterPro" id="IPR036116">
    <property type="entry name" value="FN3_sf"/>
</dbReference>
<keyword evidence="4" id="KW-0547">Nucleotide-binding</keyword>
<dbReference type="CDD" id="cd00063">
    <property type="entry name" value="FN3"/>
    <property type="match status" value="1"/>
</dbReference>
<dbReference type="SUPFAM" id="SSF56112">
    <property type="entry name" value="Protein kinase-like (PK-like)"/>
    <property type="match status" value="1"/>
</dbReference>
<evidence type="ECO:0000256" key="4">
    <source>
        <dbReference type="PROSITE-ProRule" id="PRU10141"/>
    </source>
</evidence>
<dbReference type="InterPro" id="IPR011009">
    <property type="entry name" value="Kinase-like_dom_sf"/>
</dbReference>
<evidence type="ECO:0000256" key="3">
    <source>
        <dbReference type="ARBA" id="ARBA00023319"/>
    </source>
</evidence>
<evidence type="ECO:0000259" key="5">
    <source>
        <dbReference type="PROSITE" id="PS50011"/>
    </source>
</evidence>
<dbReference type="GO" id="GO:0004672">
    <property type="term" value="F:protein kinase activity"/>
    <property type="evidence" value="ECO:0007669"/>
    <property type="project" value="InterPro"/>
</dbReference>
<dbReference type="InterPro" id="IPR007110">
    <property type="entry name" value="Ig-like_dom"/>
</dbReference>
<dbReference type="Pfam" id="PF00069">
    <property type="entry name" value="Pkinase"/>
    <property type="match status" value="1"/>
</dbReference>
<evidence type="ECO:0000313" key="7">
    <source>
        <dbReference type="EMBL" id="CAH0716555.1"/>
    </source>
</evidence>
<dbReference type="Gene3D" id="2.60.40.10">
    <property type="entry name" value="Immunoglobulins"/>
    <property type="match status" value="1"/>
</dbReference>
<dbReference type="GO" id="GO:0005524">
    <property type="term" value="F:ATP binding"/>
    <property type="evidence" value="ECO:0007669"/>
    <property type="project" value="UniProtKB-UniRule"/>
</dbReference>
<dbReference type="InterPro" id="IPR036179">
    <property type="entry name" value="Ig-like_dom_sf"/>
</dbReference>
<dbReference type="SUPFAM" id="SSF48726">
    <property type="entry name" value="Immunoglobulin"/>
    <property type="match status" value="1"/>
</dbReference>
<gene>
    <name evidence="7" type="ORF">BINO364_LOCUS3310</name>
</gene>
<organism evidence="7 8">
    <name type="scientific">Brenthis ino</name>
    <name type="common">lesser marbled fritillary</name>
    <dbReference type="NCBI Taxonomy" id="405034"/>
    <lineage>
        <taxon>Eukaryota</taxon>
        <taxon>Metazoa</taxon>
        <taxon>Ecdysozoa</taxon>
        <taxon>Arthropoda</taxon>
        <taxon>Hexapoda</taxon>
        <taxon>Insecta</taxon>
        <taxon>Pterygota</taxon>
        <taxon>Neoptera</taxon>
        <taxon>Endopterygota</taxon>
        <taxon>Lepidoptera</taxon>
        <taxon>Glossata</taxon>
        <taxon>Ditrysia</taxon>
        <taxon>Papilionoidea</taxon>
        <taxon>Nymphalidae</taxon>
        <taxon>Heliconiinae</taxon>
        <taxon>Argynnini</taxon>
        <taxon>Brenthis</taxon>
    </lineage>
</organism>
<dbReference type="PROSITE" id="PS00107">
    <property type="entry name" value="PROTEIN_KINASE_ATP"/>
    <property type="match status" value="1"/>
</dbReference>
<dbReference type="InterPro" id="IPR013783">
    <property type="entry name" value="Ig-like_fold"/>
</dbReference>